<evidence type="ECO:0000313" key="2">
    <source>
        <dbReference type="Proteomes" id="UP001345013"/>
    </source>
</evidence>
<protein>
    <submittedName>
        <fullName evidence="1">Uncharacterized protein</fullName>
    </submittedName>
</protein>
<evidence type="ECO:0000313" key="1">
    <source>
        <dbReference type="EMBL" id="KAK5080176.1"/>
    </source>
</evidence>
<proteinExistence type="predicted"/>
<gene>
    <name evidence="1" type="ORF">LTR24_008634</name>
</gene>
<name>A0ABR0JZD4_9EURO</name>
<organism evidence="1 2">
    <name type="scientific">Lithohypha guttulata</name>
    <dbReference type="NCBI Taxonomy" id="1690604"/>
    <lineage>
        <taxon>Eukaryota</taxon>
        <taxon>Fungi</taxon>
        <taxon>Dikarya</taxon>
        <taxon>Ascomycota</taxon>
        <taxon>Pezizomycotina</taxon>
        <taxon>Eurotiomycetes</taxon>
        <taxon>Chaetothyriomycetidae</taxon>
        <taxon>Chaetothyriales</taxon>
        <taxon>Trichomeriaceae</taxon>
        <taxon>Lithohypha</taxon>
    </lineage>
</organism>
<reference evidence="1 2" key="1">
    <citation type="submission" date="2023-08" db="EMBL/GenBank/DDBJ databases">
        <title>Black Yeasts Isolated from many extreme environments.</title>
        <authorList>
            <person name="Coleine C."/>
            <person name="Stajich J.E."/>
            <person name="Selbmann L."/>
        </authorList>
    </citation>
    <scope>NUCLEOTIDE SEQUENCE [LARGE SCALE GENOMIC DNA]</scope>
    <source>
        <strain evidence="1 2">CCFEE 5885</strain>
    </source>
</reference>
<accession>A0ABR0JZD4</accession>
<dbReference type="EMBL" id="JAVRRG010000155">
    <property type="protein sequence ID" value="KAK5080176.1"/>
    <property type="molecule type" value="Genomic_DNA"/>
</dbReference>
<keyword evidence="2" id="KW-1185">Reference proteome</keyword>
<dbReference type="Proteomes" id="UP001345013">
    <property type="component" value="Unassembled WGS sequence"/>
</dbReference>
<sequence length="94" mass="10385">MNVISFSDNIEDHRPFIIRRVAKPGSSIKNASIVVSCKCAEFKLENVYTPFCKLEDLAVVVGCTTHEALKKAMILDLTKNTSITDDSKYEASSS</sequence>
<comment type="caution">
    <text evidence="1">The sequence shown here is derived from an EMBL/GenBank/DDBJ whole genome shotgun (WGS) entry which is preliminary data.</text>
</comment>